<feature type="domain" description="Peptidase C50" evidence="6">
    <location>
        <begin position="1841"/>
        <end position="1938"/>
    </location>
</feature>
<accession>A0A0C3BAS7</accession>
<evidence type="ECO:0000259" key="6">
    <source>
        <dbReference type="PROSITE" id="PS51700"/>
    </source>
</evidence>
<evidence type="ECO:0000256" key="4">
    <source>
        <dbReference type="ARBA" id="ARBA00022829"/>
    </source>
</evidence>
<dbReference type="Pfam" id="PF03568">
    <property type="entry name" value="Separin_C"/>
    <property type="match status" value="1"/>
</dbReference>
<dbReference type="GO" id="GO:0005737">
    <property type="term" value="C:cytoplasm"/>
    <property type="evidence" value="ECO:0007669"/>
    <property type="project" value="TreeGrafter"/>
</dbReference>
<dbReference type="Gene3D" id="1.25.40.10">
    <property type="entry name" value="Tetratricopeptide repeat domain"/>
    <property type="match status" value="1"/>
</dbReference>
<dbReference type="SUPFAM" id="SSF48452">
    <property type="entry name" value="TPR-like"/>
    <property type="match status" value="1"/>
</dbReference>
<feature type="compositionally biased region" description="Polar residues" evidence="5">
    <location>
        <begin position="880"/>
        <end position="894"/>
    </location>
</feature>
<dbReference type="GO" id="GO:0051307">
    <property type="term" value="P:meiotic chromosome separation"/>
    <property type="evidence" value="ECO:0007669"/>
    <property type="project" value="TreeGrafter"/>
</dbReference>
<dbReference type="EC" id="3.4.22.49" evidence="2"/>
<dbReference type="InterPro" id="IPR030397">
    <property type="entry name" value="SEPARIN_core_dom"/>
</dbReference>
<protein>
    <recommendedName>
        <fullName evidence="2">separase</fullName>
        <ecNumber evidence="2">3.4.22.49</ecNumber>
    </recommendedName>
</protein>
<evidence type="ECO:0000256" key="3">
    <source>
        <dbReference type="ARBA" id="ARBA00022801"/>
    </source>
</evidence>
<keyword evidence="4" id="KW-0159">Chromosome partition</keyword>
<evidence type="ECO:0000256" key="2">
    <source>
        <dbReference type="ARBA" id="ARBA00012489"/>
    </source>
</evidence>
<comment type="catalytic activity">
    <reaction evidence="1">
        <text>All bonds known to be hydrolyzed by this endopeptidase have arginine in P1 and an acidic residue in P4. P6 is often occupied by an acidic residue or by a hydroxy-amino-acid residue, the phosphorylation of which enhances cleavage.</text>
        <dbReference type="EC" id="3.4.22.49"/>
    </reaction>
</comment>
<dbReference type="GO" id="GO:0072686">
    <property type="term" value="C:mitotic spindle"/>
    <property type="evidence" value="ECO:0007669"/>
    <property type="project" value="TreeGrafter"/>
</dbReference>
<dbReference type="InterPro" id="IPR032675">
    <property type="entry name" value="LRR_dom_sf"/>
</dbReference>
<dbReference type="GO" id="GO:0044732">
    <property type="term" value="C:mitotic spindle pole body"/>
    <property type="evidence" value="ECO:0007669"/>
    <property type="project" value="TreeGrafter"/>
</dbReference>
<organism evidence="7 8">
    <name type="scientific">Serendipita vermifera MAFF 305830</name>
    <dbReference type="NCBI Taxonomy" id="933852"/>
    <lineage>
        <taxon>Eukaryota</taxon>
        <taxon>Fungi</taxon>
        <taxon>Dikarya</taxon>
        <taxon>Basidiomycota</taxon>
        <taxon>Agaricomycotina</taxon>
        <taxon>Agaricomycetes</taxon>
        <taxon>Sebacinales</taxon>
        <taxon>Serendipitaceae</taxon>
        <taxon>Serendipita</taxon>
    </lineage>
</organism>
<dbReference type="OrthoDB" id="10255632at2759"/>
<dbReference type="Proteomes" id="UP000054097">
    <property type="component" value="Unassembled WGS sequence"/>
</dbReference>
<dbReference type="GO" id="GO:0004197">
    <property type="term" value="F:cysteine-type endopeptidase activity"/>
    <property type="evidence" value="ECO:0007669"/>
    <property type="project" value="InterPro"/>
</dbReference>
<dbReference type="GO" id="GO:0005634">
    <property type="term" value="C:nucleus"/>
    <property type="evidence" value="ECO:0007669"/>
    <property type="project" value="InterPro"/>
</dbReference>
<name>A0A0C3BAS7_SERVB</name>
<dbReference type="Gene3D" id="3.80.10.10">
    <property type="entry name" value="Ribonuclease Inhibitor"/>
    <property type="match status" value="1"/>
</dbReference>
<evidence type="ECO:0000313" key="7">
    <source>
        <dbReference type="EMBL" id="KIM29204.1"/>
    </source>
</evidence>
<keyword evidence="3" id="KW-0378">Hydrolase</keyword>
<dbReference type="STRING" id="933852.A0A0C3BAS7"/>
<evidence type="ECO:0000256" key="1">
    <source>
        <dbReference type="ARBA" id="ARBA00000451"/>
    </source>
</evidence>
<dbReference type="EMBL" id="KN824289">
    <property type="protein sequence ID" value="KIM29204.1"/>
    <property type="molecule type" value="Genomic_DNA"/>
</dbReference>
<dbReference type="SUPFAM" id="SSF52047">
    <property type="entry name" value="RNI-like"/>
    <property type="match status" value="1"/>
</dbReference>
<feature type="region of interest" description="Disordered" evidence="5">
    <location>
        <begin position="2019"/>
        <end position="2041"/>
    </location>
</feature>
<sequence>MSRPRQTRAVATKPGPSTVKSRLAVKEKPVVSNTVTPSQILESLLDPARTTEATVRNLDVLFQNAAPEDAQKVAMKAINATSSAIATVHKSGWSFISPSNKYTTDNVNCTISAAQLALSVLRGLSASSSNTERAALGLTGRLMAIQAWDGAWDLIRASKQAILKLYPGSSPNRPTEHNAVGDTDILRLPLAKGDVKVDSDAFQVISTYLSYAFQVFLHIVSNATIAQEKPLGNLTQFIHSDGNGSFLSWITSQWAAGCQKQLYPLCTSLLKTTEVASSRFPPEVSMAVRIYAVRCVLSVASDEEAKWIWKQVRSIAASYVKAISHDPLRSFATLHTNLVACVKSAKASGNNPLLIKDPSFDSMCEQWIKMARKANDRPAADYITSLSQSSSSSTSTSTQSIQHVIQGISGYQGPLEQSISLKDAAQIEINLHSICVEVDRINKEEYSDLSSNSTKLFQAIERLRRRIRAAADDDALRSIIPGFHQLLDITLKVYSKFLRIENLQATTRLDIVSASLESLINLAKNTFRAQDPDTYEEVYKHLENAFVLVNEFHADLTAENVKERVLELRRCLSGGFWNVGSSLYQANRWDHAVPFISRSVDVDKTLFAAVQAGSKDVNSTWALCLEQIPKRAMLLAGCYIKMANRQLGYKTYKGALGYYLQMQATALEEDIQTLPSSSVFSNPKYIHIVTNIEKITYIGTLELFLGTEVTLSSMATSLQLSPALCGAIIEQQIRSLERSSWKPEVKPVVLNLLQEAANAYSDSHPLRQVRAICTHLEYAYYDKCNWDYARRLGDTALRLMEGTELYLDSSLAPYRSQYLTTVYLWMAFHAHSNRDYQAIWTNAHKARDILAASIAPGLIANKSNKTPQKAGRNQEKSAPKTKSSRPMASSSRKTQVPRLKKGDNPSVAAKGVVIQPTSKFDNPIGFWSQIEMALNLFGALGLVQLELSYLNICCSFLKTRESVSEQDLYARLLIEFSNECAKLGRIRVATEAFHTSLEVINKGPTSERTRLLFLLRFSNFLATSGNLDKALELYEEANALSKDLVWEERNGTTLERTRSKIQRYALTALACSTYSIIQLGSNDQAAASKGYLQATRIWNAAIGMTERFDPKPPPQPVERNPFDMGDLGSALEEVESPAVSSSETKMRFLQRPGPEGWHLVLARESLEAQNRIAEHYLEKGNHRDAEYFILQCRGLAEALGAPMHLVKTICLHADFKIRLWDAENANENLKEARLLLTNNDIPQIPDILLLEGEYYEHIGELSKAKTSFAEGQEQLRKFSDTLELSISQGQPETENLGKEGTETIFPSLLANILSHQIWLSRDEEYAALLGDIESLPSISNIKVQEKILMARLSDYMARRQISQESSLGSLVDSVISVPLGLANAADVEQTQSYRGLIELLDSVQSYCRFVLPHLRSQGSIAQHREIILILVMSITIMKRLGSFEESGVNLLIALLDSSSAENLRREMLECIEQKLERSQNDLEWPSIGGTNLLASDTSVPARPRQRSLFDEPDVFEKTDDETREFWLAAWRRHKAISLEQILESRALEQLPDNWSIINISVSASEDSLLISRSRPGQQSLLFCVPLNRSNRNEADDASDRLSVEAAITELNDIMESGRKNGKRAGEVAGKARELRANWWSERMELDQRLCDLLGNIEFCWLGAFKSILSEQRILGKEDLNVVHSKLYNFFVKIINKNEKKGAPPAHIDMVLIECFSSLSLRSRDEELEDFIYFFLDLYHSTGHRVFLSDLNIDEAVLELRVVLKDVEAIWKRRKSVEDEHIFLILDKRLQGIPWESIPVLRGRSVSRIPSLTFLIDRQHLATLSNKSAKQKSSVDRITVDPSKVFYLLNPEGDLKRTEETFTPWLKGMNKVGWSGIIGRRPADIELRDALTRRDLFIYFGHGGAEQYIRGGQLRSLLRCASTMLWGCSSGAMDEAGDFDRSGTPYNYLLGGCPSLVVNLWDVTDKDIDKFAQSVFNKMKLDPETVKAHLVPSPPPYPNSPWAQIWPAPPLPGQITYHPAPLSPLPPTRGTSPALRSESNRAPLPEEQAVLRQILKTKQELAAHLDGIIRTAAENAEALERPYRELKTMYESAEASYAAGQEHLHTLIQVKRNMEPSVQHIFSLLHPIRRYPTDILSLIFIAAVESEHHYDHLLECDNAVLIPRYKRRHAAIDISHVCRGWRALAHATPDMWSTVRISLARRSSAASKLALFARHAKAVPLNVIIHHLTPAFFPTYASLDSEDEDTVVPLFNVVTRLKSLEIHFSHFRALSCLPRLGTNKLDHLQDLSLRSDPIVLPTTPDFSLTNYLSATPRLRKLTLTHVALTVTFHDINFTLSNLSHLVIHGPLSADAGYVSLPHYLAMAPNLIKLVYFQNDNITAAPTSMIDMPLLESVTTNFIALSNSFVTSFSAGRINAPNLTRFFLVAEGQDTSLHLGSLLGANPSIRILHLQGDFDPLAQPRSQSIFRHSPALHTLVIERASRRFLHALATADEDGCPLVLPNLASLKVECGRTTTATMTAAEFETLFRSRCEVGSDETLTHIGAKQLENFSFATHDALLVAGGAITIYGILTRHIIVV</sequence>
<evidence type="ECO:0000256" key="5">
    <source>
        <dbReference type="SAM" id="MobiDB-lite"/>
    </source>
</evidence>
<feature type="region of interest" description="Disordered" evidence="5">
    <location>
        <begin position="861"/>
        <end position="904"/>
    </location>
</feature>
<dbReference type="PANTHER" id="PTHR12792">
    <property type="entry name" value="EXTRA SPINDLE POLES 1-RELATED"/>
    <property type="match status" value="1"/>
</dbReference>
<evidence type="ECO:0000313" key="8">
    <source>
        <dbReference type="Proteomes" id="UP000054097"/>
    </source>
</evidence>
<dbReference type="PANTHER" id="PTHR12792:SF0">
    <property type="entry name" value="SEPARIN"/>
    <property type="match status" value="1"/>
</dbReference>
<gene>
    <name evidence="7" type="ORF">M408DRAFT_23010</name>
</gene>
<dbReference type="InterPro" id="IPR011990">
    <property type="entry name" value="TPR-like_helical_dom_sf"/>
</dbReference>
<keyword evidence="8" id="KW-1185">Reference proteome</keyword>
<reference evidence="8" key="2">
    <citation type="submission" date="2015-01" db="EMBL/GenBank/DDBJ databases">
        <title>Evolutionary Origins and Diversification of the Mycorrhizal Mutualists.</title>
        <authorList>
            <consortium name="DOE Joint Genome Institute"/>
            <consortium name="Mycorrhizal Genomics Consortium"/>
            <person name="Kohler A."/>
            <person name="Kuo A."/>
            <person name="Nagy L.G."/>
            <person name="Floudas D."/>
            <person name="Copeland A."/>
            <person name="Barry K.W."/>
            <person name="Cichocki N."/>
            <person name="Veneault-Fourrey C."/>
            <person name="LaButti K."/>
            <person name="Lindquist E.A."/>
            <person name="Lipzen A."/>
            <person name="Lundell T."/>
            <person name="Morin E."/>
            <person name="Murat C."/>
            <person name="Riley R."/>
            <person name="Ohm R."/>
            <person name="Sun H."/>
            <person name="Tunlid A."/>
            <person name="Henrissat B."/>
            <person name="Grigoriev I.V."/>
            <person name="Hibbett D.S."/>
            <person name="Martin F."/>
        </authorList>
    </citation>
    <scope>NUCLEOTIDE SEQUENCE [LARGE SCALE GENOMIC DNA]</scope>
    <source>
        <strain evidence="8">MAFF 305830</strain>
    </source>
</reference>
<dbReference type="PROSITE" id="PS51700">
    <property type="entry name" value="SEPARIN"/>
    <property type="match status" value="1"/>
</dbReference>
<proteinExistence type="predicted"/>
<reference evidence="7 8" key="1">
    <citation type="submission" date="2014-04" db="EMBL/GenBank/DDBJ databases">
        <authorList>
            <consortium name="DOE Joint Genome Institute"/>
            <person name="Kuo A."/>
            <person name="Zuccaro A."/>
            <person name="Kohler A."/>
            <person name="Nagy L.G."/>
            <person name="Floudas D."/>
            <person name="Copeland A."/>
            <person name="Barry K.W."/>
            <person name="Cichocki N."/>
            <person name="Veneault-Fourrey C."/>
            <person name="LaButti K."/>
            <person name="Lindquist E.A."/>
            <person name="Lipzen A."/>
            <person name="Lundell T."/>
            <person name="Morin E."/>
            <person name="Murat C."/>
            <person name="Sun H."/>
            <person name="Tunlid A."/>
            <person name="Henrissat B."/>
            <person name="Grigoriev I.V."/>
            <person name="Hibbett D.S."/>
            <person name="Martin F."/>
            <person name="Nordberg H.P."/>
            <person name="Cantor M.N."/>
            <person name="Hua S.X."/>
        </authorList>
    </citation>
    <scope>NUCLEOTIDE SEQUENCE [LARGE SCALE GENOMIC DNA]</scope>
    <source>
        <strain evidence="7 8">MAFF 305830</strain>
    </source>
</reference>
<dbReference type="HOGENOM" id="CLU_000777_0_0_1"/>
<dbReference type="GO" id="GO:0006508">
    <property type="term" value="P:proteolysis"/>
    <property type="evidence" value="ECO:0007669"/>
    <property type="project" value="InterPro"/>
</dbReference>
<dbReference type="InterPro" id="IPR005314">
    <property type="entry name" value="Peptidase_C50"/>
</dbReference>